<protein>
    <submittedName>
        <fullName evidence="8">Iron siderophore-binding protein</fullName>
    </submittedName>
</protein>
<evidence type="ECO:0000256" key="6">
    <source>
        <dbReference type="SAM" id="SignalP"/>
    </source>
</evidence>
<keyword evidence="4" id="KW-0408">Iron</keyword>
<comment type="subcellular location">
    <subcellularLocation>
        <location evidence="1">Cell envelope</location>
    </subcellularLocation>
</comment>
<dbReference type="Pfam" id="PF01497">
    <property type="entry name" value="Peripla_BP_2"/>
    <property type="match status" value="1"/>
</dbReference>
<dbReference type="Proteomes" id="UP000078389">
    <property type="component" value="Unassembled WGS sequence"/>
</dbReference>
<dbReference type="AlphaFoldDB" id="A0A178HRB9"/>
<accession>A0A178HRB9</accession>
<keyword evidence="4" id="KW-0406">Ion transport</keyword>
<dbReference type="EMBL" id="LVVY01000119">
    <property type="protein sequence ID" value="OAM74578.1"/>
    <property type="molecule type" value="Genomic_DNA"/>
</dbReference>
<keyword evidence="4" id="KW-0410">Iron transport</keyword>
<dbReference type="RefSeq" id="WP_067458907.1">
    <property type="nucleotide sequence ID" value="NZ_LVVY01000119.1"/>
</dbReference>
<evidence type="ECO:0000313" key="9">
    <source>
        <dbReference type="Proteomes" id="UP000078389"/>
    </source>
</evidence>
<feature type="domain" description="Fe/B12 periplasmic-binding" evidence="7">
    <location>
        <begin position="43"/>
        <end position="304"/>
    </location>
</feature>
<dbReference type="GO" id="GO:1901678">
    <property type="term" value="P:iron coordination entity transport"/>
    <property type="evidence" value="ECO:0007669"/>
    <property type="project" value="UniProtKB-ARBA"/>
</dbReference>
<feature type="chain" id="PRO_5008088166" evidence="6">
    <location>
        <begin position="26"/>
        <end position="306"/>
    </location>
</feature>
<dbReference type="InterPro" id="IPR002491">
    <property type="entry name" value="ABC_transptr_periplasmic_BD"/>
</dbReference>
<evidence type="ECO:0000313" key="8">
    <source>
        <dbReference type="EMBL" id="OAM74578.1"/>
    </source>
</evidence>
<keyword evidence="3" id="KW-0813">Transport</keyword>
<dbReference type="GO" id="GO:0030288">
    <property type="term" value="C:outer membrane-bounded periplasmic space"/>
    <property type="evidence" value="ECO:0007669"/>
    <property type="project" value="TreeGrafter"/>
</dbReference>
<dbReference type="STRING" id="1770058.A3840_15685"/>
<dbReference type="PANTHER" id="PTHR30532:SF21">
    <property type="entry name" value="SIDEROPHORE-BINDING LIPOPROTEIN YFIY-RELATED"/>
    <property type="match status" value="1"/>
</dbReference>
<evidence type="ECO:0000259" key="7">
    <source>
        <dbReference type="PROSITE" id="PS50983"/>
    </source>
</evidence>
<dbReference type="CDD" id="cd01146">
    <property type="entry name" value="FhuD"/>
    <property type="match status" value="1"/>
</dbReference>
<evidence type="ECO:0000256" key="4">
    <source>
        <dbReference type="ARBA" id="ARBA00022496"/>
    </source>
</evidence>
<evidence type="ECO:0000256" key="1">
    <source>
        <dbReference type="ARBA" id="ARBA00004196"/>
    </source>
</evidence>
<dbReference type="PANTHER" id="PTHR30532">
    <property type="entry name" value="IRON III DICITRATE-BINDING PERIPLASMIC PROTEIN"/>
    <property type="match status" value="1"/>
</dbReference>
<keyword evidence="5 6" id="KW-0732">Signal</keyword>
<dbReference type="InterPro" id="IPR051313">
    <property type="entry name" value="Bact_iron-sidero_bind"/>
</dbReference>
<comment type="caution">
    <text evidence="8">The sequence shown here is derived from an EMBL/GenBank/DDBJ whole genome shotgun (WGS) entry which is preliminary data.</text>
</comment>
<evidence type="ECO:0000256" key="3">
    <source>
        <dbReference type="ARBA" id="ARBA00022448"/>
    </source>
</evidence>
<dbReference type="PROSITE" id="PS50983">
    <property type="entry name" value="FE_B12_PBP"/>
    <property type="match status" value="1"/>
</dbReference>
<dbReference type="OrthoDB" id="9793175at2"/>
<keyword evidence="9" id="KW-1185">Reference proteome</keyword>
<reference evidence="8 9" key="1">
    <citation type="submission" date="2016-03" db="EMBL/GenBank/DDBJ databases">
        <title>Genome sequencing of Devosia sp. S37.</title>
        <authorList>
            <person name="Mohd Nor M."/>
        </authorList>
    </citation>
    <scope>NUCLEOTIDE SEQUENCE [LARGE SCALE GENOMIC DNA]</scope>
    <source>
        <strain evidence="8 9">S37</strain>
    </source>
</reference>
<evidence type="ECO:0000256" key="2">
    <source>
        <dbReference type="ARBA" id="ARBA00008814"/>
    </source>
</evidence>
<dbReference type="SUPFAM" id="SSF53807">
    <property type="entry name" value="Helical backbone' metal receptor"/>
    <property type="match status" value="1"/>
</dbReference>
<comment type="similarity">
    <text evidence="2">Belongs to the bacterial solute-binding protein 8 family.</text>
</comment>
<organism evidence="8 9">
    <name type="scientific">Devosia elaeis</name>
    <dbReference type="NCBI Taxonomy" id="1770058"/>
    <lineage>
        <taxon>Bacteria</taxon>
        <taxon>Pseudomonadati</taxon>
        <taxon>Pseudomonadota</taxon>
        <taxon>Alphaproteobacteria</taxon>
        <taxon>Hyphomicrobiales</taxon>
        <taxon>Devosiaceae</taxon>
        <taxon>Devosia</taxon>
    </lineage>
</organism>
<feature type="signal peptide" evidence="6">
    <location>
        <begin position="1"/>
        <end position="25"/>
    </location>
</feature>
<evidence type="ECO:0000256" key="5">
    <source>
        <dbReference type="ARBA" id="ARBA00022729"/>
    </source>
</evidence>
<sequence length="306" mass="33487">MFKRLIGTGIATFATAILLASPAMAREITHAMGVTEVPDDPQRVVILTNEGTEALLYLGVVPVGAAQSWGGDPWYDHIAAPLADTVPLGTELAVNLEILATLEPDLILGTKVRQEAIYPQLSAIAPTIMTETIGGEWQDNLRFYADAIGRSAEGEAAITGFAERTEKLHDALGDAVNEQISMVRFSPNRTRIYYKDTFSGLALNQIGFQRPAAQDRDEFATEVTKERIPEMEGDRIFYFSDDLDGDEASANLDEWLNDPLWLNLNAVKAGKAQRVSEVIWNNAGGIYAAHLMLDDIETIYGLASTR</sequence>
<name>A0A178HRB9_9HYPH</name>
<dbReference type="Gene3D" id="3.40.50.1980">
    <property type="entry name" value="Nitrogenase molybdenum iron protein domain"/>
    <property type="match status" value="2"/>
</dbReference>
<proteinExistence type="inferred from homology"/>
<gene>
    <name evidence="8" type="ORF">A3840_15685</name>
</gene>